<feature type="coiled-coil region" evidence="1">
    <location>
        <begin position="1301"/>
        <end position="1328"/>
    </location>
</feature>
<organism evidence="2 5">
    <name type="scientific">Frederiksenia canicola</name>
    <dbReference type="NCBI Taxonomy" id="123824"/>
    <lineage>
        <taxon>Bacteria</taxon>
        <taxon>Pseudomonadati</taxon>
        <taxon>Pseudomonadota</taxon>
        <taxon>Gammaproteobacteria</taxon>
        <taxon>Pasteurellales</taxon>
        <taxon>Pasteurellaceae</taxon>
        <taxon>Frederiksenia</taxon>
    </lineage>
</organism>
<dbReference type="InterPro" id="IPR027417">
    <property type="entry name" value="P-loop_NTPase"/>
</dbReference>
<proteinExistence type="predicted"/>
<name>A0AAE6X678_9PAST</name>
<keyword evidence="4" id="KW-1185">Reference proteome</keyword>
<evidence type="ECO:0000256" key="1">
    <source>
        <dbReference type="SAM" id="Coils"/>
    </source>
</evidence>
<dbReference type="Proteomes" id="UP000502287">
    <property type="component" value="Chromosome"/>
</dbReference>
<dbReference type="EMBL" id="CP015029">
    <property type="protein sequence ID" value="QIM65393.1"/>
    <property type="molecule type" value="Genomic_DNA"/>
</dbReference>
<evidence type="ECO:0000313" key="4">
    <source>
        <dbReference type="Proteomes" id="UP000276901"/>
    </source>
</evidence>
<dbReference type="KEGG" id="fcl:A4G17_08015"/>
<reference evidence="3 4" key="2">
    <citation type="submission" date="2018-11" db="EMBL/GenBank/DDBJ databases">
        <title>Genomic Encyclopedia of Type Strains, Phase IV (KMG-IV): sequencing the most valuable type-strain genomes for metagenomic binning, comparative biology and taxonomic classification.</title>
        <authorList>
            <person name="Goeker M."/>
        </authorList>
    </citation>
    <scope>NUCLEOTIDE SEQUENCE [LARGE SCALE GENOMIC DNA]</scope>
    <source>
        <strain evidence="3 4">DSM 25797</strain>
    </source>
</reference>
<dbReference type="EMBL" id="RKQT01000001">
    <property type="protein sequence ID" value="RPE96169.1"/>
    <property type="molecule type" value="Genomic_DNA"/>
</dbReference>
<dbReference type="Proteomes" id="UP000276901">
    <property type="component" value="Unassembled WGS sequence"/>
</dbReference>
<sequence>MDSKFYLSRVLYTTNNQEFNESELLLVEKKVIIILAEPGAGKSYLLDSLAKQIGVTKNTANIFIHSNEEKCSLLVIDGFDELVKIGSSTVMKALTMVKNTSAERIILSSRSSEWSEGYTHYCKTLFDEEPLLVYLKPFDEIEQKDLFLHYYPQQNAEQFLKEAANIELTPLLANPLFMKLFSKSYVENNQCFENRYSAFRLAIEGLAKENNSSYSYDKNILPASKKIELVEDIFTKLMLSGSEGISLSDSASNRFYPHIVTLNSDTNITQILSTQFFIPSDEAEQHRPVHRIVAEYCAGNYLAKKLTSASNPLALSKILSIIAPNDIVRDELRGLFAWMAVLSENQRIQEILIDLDPYAILSNGDSGLLLPSSKIKLLSKLKDLNQIDPYFRRSDRWRNFSLSEFFTDELLDELKDLLSLDNVDGDLQSLLLEVLIDSPIISKLTNELKNIVYDISSEYWDKYTRRLAGKCLSKVKEYNHQETCKFLIEAGDNVSLSIVADIMIESNDKFQLIDYTQFLIVCAVLYPTNYRIEREIGERFFIKRFIQKLSLNLVVPLLDELSANLSCSCQKKYNCRCRNGISKIISMLLDRYFELSPEPWEPKRIWEWIKSLYFQASVRKEDSLSVKILSENNTLRQSIIKIAFENMFDHKTINETKFYSFEQHAHSGLYFQHQDLKYIIDLAFDTNNITLWSCFMVGHDFYSKGKSSNSLRQHMRMQSLQKTEFLRVWYRNNREHKKYYKRNLLKYNRKKSYRKYNQKQRKIRNKDIQYIQENRQLIESGKHWNALLAFSQTILQEPDKISENFGDEELVRNSLYNCLDYIKHDIPNLLKLAELQCQSQTLDIEFILYAACLEILKRDGSLKNISVDTLIALRAGFSTYWVGMNSDDRELLKQEVDRCLFLNSATAEQFLRDYIEPQLACVECKSTSVSWLAHDETFKFLQGTLPLEWLKKFPDMNFSAQKELLLLAIQFGDREELKELVLQYCEKLLDMTVEPEDVEIKVKRNFWFAHAFYLLDKNYEPFWQELIKDADSIFILADHFGSFGDYSKWISLSSVKIELILNTFIGQWEEVYLPNMHGSDSPPSEKAYRFLSGLIYKLEENNEDNPIPVIERLLQDIRYKKFHTSLKSIRFNCLRKSVIQNFQVPTAEQIVSLLNKDEIITAENLRAVILEELQAYQNDLNGHDISTKSIFYHGEMNIINRVDENTATQRIAERLRLRLENRQVIPIREGYMKDNNRCDIVFSKLIDGKRKILPVEVKGQWHPQLYSACEHQLDRLYTIHPDADGQGIYLVLWFGSNEKVANRKNHDINSAEELYQNIQKQVPEELRNRMDIFVLNLAL</sequence>
<dbReference type="RefSeq" id="WP_123956075.1">
    <property type="nucleotide sequence ID" value="NZ_CP015029.1"/>
</dbReference>
<dbReference type="SUPFAM" id="SSF52540">
    <property type="entry name" value="P-loop containing nucleoside triphosphate hydrolases"/>
    <property type="match status" value="1"/>
</dbReference>
<evidence type="ECO:0000313" key="5">
    <source>
        <dbReference type="Proteomes" id="UP000502287"/>
    </source>
</evidence>
<gene>
    <name evidence="2" type="ORF">A4G17_08015</name>
    <name evidence="3" type="ORF">EDC49_0555</name>
</gene>
<protein>
    <submittedName>
        <fullName evidence="2">Uncharacterized protein</fullName>
    </submittedName>
</protein>
<reference evidence="2 5" key="1">
    <citation type="submission" date="2016-03" db="EMBL/GenBank/DDBJ databases">
        <authorList>
            <person name="Hansen M.J."/>
            <person name="Bojesen A.M."/>
            <person name="Planet P."/>
        </authorList>
    </citation>
    <scope>NUCLEOTIDE SEQUENCE [LARGE SCALE GENOMIC DNA]</scope>
    <source>
        <strain evidence="2 5">HPA 21</strain>
    </source>
</reference>
<keyword evidence="1" id="KW-0175">Coiled coil</keyword>
<accession>A0AAE6X678</accession>
<evidence type="ECO:0000313" key="2">
    <source>
        <dbReference type="EMBL" id="QIM65393.1"/>
    </source>
</evidence>
<evidence type="ECO:0000313" key="3">
    <source>
        <dbReference type="EMBL" id="RPE96169.1"/>
    </source>
</evidence>